<sequence>MSTQTTRSRRLARGWSVASVAIFGGASAHVVAGGQLPSTATLAACWALAGLLCTVLAGQRHRATSTAASVIGSQAVLHWLFERAPSPAGAPLSGEGPHAGHLQHLASSPAVPMQHDALDPVMAALHLGVALATLMFIRRGDAVLRTVEEAVRIGLGRLWRVPVLRSPLPRVRSGLIASAPRLLSSLARPGPVSVRGPPTPSLP</sequence>
<evidence type="ECO:0000313" key="2">
    <source>
        <dbReference type="EMBL" id="MCP3426378.1"/>
    </source>
</evidence>
<reference evidence="2" key="1">
    <citation type="submission" date="2022-06" db="EMBL/GenBank/DDBJ databases">
        <title>Rothia sp. isolated from sandalwood seedling.</title>
        <authorList>
            <person name="Tuikhar N."/>
            <person name="Kirdat K."/>
            <person name="Thorat V."/>
            <person name="Swetha P."/>
            <person name="Padma S."/>
            <person name="Sundararaj R."/>
            <person name="Yadav A."/>
        </authorList>
    </citation>
    <scope>NUCLEOTIDE SEQUENCE</scope>
    <source>
        <strain evidence="2">AR01</strain>
    </source>
</reference>
<protein>
    <submittedName>
        <fullName evidence="2">Uncharacterized protein</fullName>
    </submittedName>
</protein>
<keyword evidence="3" id="KW-1185">Reference proteome</keyword>
<dbReference type="RefSeq" id="WP_254166998.1">
    <property type="nucleotide sequence ID" value="NZ_JANAFB010000024.1"/>
</dbReference>
<keyword evidence="1" id="KW-0472">Membrane</keyword>
<dbReference type="EMBL" id="JANAFB010000024">
    <property type="protein sequence ID" value="MCP3426378.1"/>
    <property type="molecule type" value="Genomic_DNA"/>
</dbReference>
<keyword evidence="1" id="KW-1133">Transmembrane helix</keyword>
<feature type="transmembrane region" description="Helical" evidence="1">
    <location>
        <begin position="12"/>
        <end position="32"/>
    </location>
</feature>
<evidence type="ECO:0000256" key="1">
    <source>
        <dbReference type="SAM" id="Phobius"/>
    </source>
</evidence>
<accession>A0A9X2HK50</accession>
<evidence type="ECO:0000313" key="3">
    <source>
        <dbReference type="Proteomes" id="UP001139502"/>
    </source>
</evidence>
<keyword evidence="1" id="KW-0812">Transmembrane</keyword>
<gene>
    <name evidence="2" type="ORF">NBM05_10285</name>
</gene>
<name>A0A9X2HK50_9MICC</name>
<proteinExistence type="predicted"/>
<dbReference type="Proteomes" id="UP001139502">
    <property type="component" value="Unassembled WGS sequence"/>
</dbReference>
<comment type="caution">
    <text evidence="2">The sequence shown here is derived from an EMBL/GenBank/DDBJ whole genome shotgun (WGS) entry which is preliminary data.</text>
</comment>
<dbReference type="AlphaFoldDB" id="A0A9X2HK50"/>
<feature type="transmembrane region" description="Helical" evidence="1">
    <location>
        <begin position="38"/>
        <end position="57"/>
    </location>
</feature>
<organism evidence="2 3">
    <name type="scientific">Rothia santali</name>
    <dbReference type="NCBI Taxonomy" id="2949643"/>
    <lineage>
        <taxon>Bacteria</taxon>
        <taxon>Bacillati</taxon>
        <taxon>Actinomycetota</taxon>
        <taxon>Actinomycetes</taxon>
        <taxon>Micrococcales</taxon>
        <taxon>Micrococcaceae</taxon>
        <taxon>Rothia</taxon>
    </lineage>
</organism>